<name>A0A1G8K6R3_9SPHI</name>
<dbReference type="AlphaFoldDB" id="A0A1G8K6R3"/>
<proteinExistence type="predicted"/>
<protein>
    <submittedName>
        <fullName evidence="1">Uncharacterized protein</fullName>
    </submittedName>
</protein>
<dbReference type="RefSeq" id="WP_091174755.1">
    <property type="nucleotide sequence ID" value="NZ_CP071878.2"/>
</dbReference>
<keyword evidence="2" id="KW-1185">Reference proteome</keyword>
<gene>
    <name evidence="1" type="ORF">SAMN05192573_12014</name>
</gene>
<evidence type="ECO:0000313" key="1">
    <source>
        <dbReference type="EMBL" id="SDI39135.1"/>
    </source>
</evidence>
<sequence length="90" mass="10578">MNNIGNSLHSKVHKWIDTIGFRLNTSQTNSKSHVTTNHYFFETFNFFEKSKKNRPELTKFLCFDAYGEKINVKSLLDLQVAFFENISQLK</sequence>
<dbReference type="Proteomes" id="UP000199705">
    <property type="component" value="Unassembled WGS sequence"/>
</dbReference>
<reference evidence="2" key="1">
    <citation type="submission" date="2016-10" db="EMBL/GenBank/DDBJ databases">
        <authorList>
            <person name="Varghese N."/>
            <person name="Submissions S."/>
        </authorList>
    </citation>
    <scope>NUCLEOTIDE SEQUENCE [LARGE SCALE GENOMIC DNA]</scope>
    <source>
        <strain evidence="2">Gh-67</strain>
    </source>
</reference>
<accession>A0A1G8K6R3</accession>
<evidence type="ECO:0000313" key="2">
    <source>
        <dbReference type="Proteomes" id="UP000199705"/>
    </source>
</evidence>
<dbReference type="OrthoDB" id="798431at2"/>
<organism evidence="1 2">
    <name type="scientific">Mucilaginibacter gossypii</name>
    <dbReference type="NCBI Taxonomy" id="551996"/>
    <lineage>
        <taxon>Bacteria</taxon>
        <taxon>Pseudomonadati</taxon>
        <taxon>Bacteroidota</taxon>
        <taxon>Sphingobacteriia</taxon>
        <taxon>Sphingobacteriales</taxon>
        <taxon>Sphingobacteriaceae</taxon>
        <taxon>Mucilaginibacter</taxon>
    </lineage>
</organism>
<dbReference type="EMBL" id="FNCG01000020">
    <property type="protein sequence ID" value="SDI39135.1"/>
    <property type="molecule type" value="Genomic_DNA"/>
</dbReference>